<dbReference type="OrthoDB" id="270285at2759"/>
<feature type="transmembrane region" description="Helical" evidence="2">
    <location>
        <begin position="91"/>
        <end position="114"/>
    </location>
</feature>
<dbReference type="Proteomes" id="UP000008980">
    <property type="component" value="Chromosome 35"/>
</dbReference>
<proteinExistence type="predicted"/>
<feature type="transmembrane region" description="Helical" evidence="2">
    <location>
        <begin position="12"/>
        <end position="33"/>
    </location>
</feature>
<evidence type="ECO:0000256" key="2">
    <source>
        <dbReference type="SAM" id="Phobius"/>
    </source>
</evidence>
<evidence type="ECO:0000313" key="3">
    <source>
        <dbReference type="EMBL" id="AYU82967.1"/>
    </source>
</evidence>
<evidence type="ECO:0000313" key="6">
    <source>
        <dbReference type="Proteomes" id="UP000008980"/>
    </source>
</evidence>
<feature type="compositionally biased region" description="Low complexity" evidence="1">
    <location>
        <begin position="231"/>
        <end position="254"/>
    </location>
</feature>
<reference evidence="4" key="2">
    <citation type="submission" date="2011-01" db="EMBL/GenBank/DDBJ databases">
        <authorList>
            <person name="Zhao B.P."/>
            <person name="Ren Z.A."/>
            <person name="Li C.D."/>
        </authorList>
    </citation>
    <scope>NUCLEOTIDE SEQUENCE</scope>
    <source>
        <strain evidence="4">BPK282A1</strain>
    </source>
</reference>
<reference evidence="6" key="3">
    <citation type="submission" date="2011-02" db="EMBL/GenBank/DDBJ databases">
        <title>Whole genome sequencing of Leishmania donovani clinical lines reveals dynamic variation related to drug resistance.</title>
        <authorList>
            <person name="Downing T."/>
            <person name="Imamura H."/>
            <person name="Sanders M."/>
            <person name="Decuypere S."/>
            <person name="Hertz-Fowler C."/>
            <person name="Clark T.G."/>
            <person name="Rijal S."/>
            <person name="Sundar S."/>
            <person name="Quail M.A."/>
            <person name="De Doncker S."/>
            <person name="Maes I."/>
            <person name="Vanaerschot M."/>
            <person name="Stark O."/>
            <person name="Schonian G."/>
            <person name="Dujardin J.C."/>
            <person name="Berriman M."/>
        </authorList>
    </citation>
    <scope>NUCLEOTIDE SEQUENCE [LARGE SCALE GENOMIC DNA]</scope>
    <source>
        <strain evidence="6">BPK282A1</strain>
    </source>
</reference>
<reference evidence="5" key="5">
    <citation type="submission" date="2019-02" db="EMBL/GenBank/DDBJ databases">
        <title>FDA dAtabase for Regulatory Grade micrObial Sequences (FDA-ARGOS): Supporting development and validation of Infectious Disease Dx tests.</title>
        <authorList>
            <person name="Duncan R."/>
            <person name="Fisher C."/>
            <person name="Tallon L.J."/>
            <person name="Sadzewicz L."/>
            <person name="Sengamalay N."/>
            <person name="Ott S."/>
            <person name="Godinez A."/>
            <person name="Nagaraj S."/>
            <person name="Nadendla S."/>
            <person name="Sichtig H."/>
        </authorList>
    </citation>
    <scope>NUCLEOTIDE SEQUENCE</scope>
    <source>
        <strain evidence="5">FDAARGOS_361</strain>
    </source>
</reference>
<organism evidence="3 7">
    <name type="scientific">Leishmania donovani</name>
    <dbReference type="NCBI Taxonomy" id="5661"/>
    <lineage>
        <taxon>Eukaryota</taxon>
        <taxon>Discoba</taxon>
        <taxon>Euglenozoa</taxon>
        <taxon>Kinetoplastea</taxon>
        <taxon>Metakinetoplastina</taxon>
        <taxon>Trypanosomatida</taxon>
        <taxon>Trypanosomatidae</taxon>
        <taxon>Leishmaniinae</taxon>
        <taxon>Leishmania</taxon>
    </lineage>
</organism>
<dbReference type="VEuPathDB" id="TriTrypDB:LDHU3_35.2220"/>
<keyword evidence="2" id="KW-1133">Transmembrane helix</keyword>
<evidence type="ECO:0000313" key="5">
    <source>
        <dbReference type="EMBL" id="TPP44437.1"/>
    </source>
</evidence>
<accession>A0A3Q8IV65</accession>
<dbReference type="EMBL" id="CP029534">
    <property type="protein sequence ID" value="AYU82967.1"/>
    <property type="molecule type" value="Genomic_DNA"/>
</dbReference>
<keyword evidence="7" id="KW-1185">Reference proteome</keyword>
<dbReference type="Proteomes" id="UP000318447">
    <property type="component" value="Unassembled WGS sequence"/>
</dbReference>
<name>A0A3Q8IV65_LEIDO</name>
<feature type="transmembrane region" description="Helical" evidence="2">
    <location>
        <begin position="53"/>
        <end position="79"/>
    </location>
</feature>
<evidence type="ECO:0000313" key="7">
    <source>
        <dbReference type="Proteomes" id="UP000274082"/>
    </source>
</evidence>
<dbReference type="Proteomes" id="UP000274082">
    <property type="component" value="Chromosome 35"/>
</dbReference>
<evidence type="ECO:0000256" key="1">
    <source>
        <dbReference type="SAM" id="MobiDB-lite"/>
    </source>
</evidence>
<dbReference type="EMBL" id="RHLC01000003">
    <property type="protein sequence ID" value="TPP44437.1"/>
    <property type="molecule type" value="Genomic_DNA"/>
</dbReference>
<accession>E9BS43</accession>
<reference evidence="3 7" key="4">
    <citation type="journal article" date="2018" name="Sci. Rep.">
        <title>A complete Leishmania donovani reference genome identifies novel genetic variations associated with virulence.</title>
        <authorList>
            <person name="Lypaczewski P."/>
            <person name="Hoshizaki J."/>
            <person name="Zhang W.-W."/>
            <person name="McCall L.-I."/>
            <person name="Torcivia-Rodriguez J."/>
            <person name="Simonyan V."/>
            <person name="Kaur A."/>
            <person name="Dewar K."/>
            <person name="Matlashewski G."/>
        </authorList>
    </citation>
    <scope>NUCLEOTIDE SEQUENCE [LARGE SCALE GENOMIC DNA]</scope>
    <source>
        <strain evidence="3 7">LdCL</strain>
    </source>
</reference>
<gene>
    <name evidence="5" type="ORF">CGC21_6350</name>
    <name evidence="4" type="ORF">LDBPK_351680</name>
    <name evidence="3" type="ORF">LdCL_350021700</name>
</gene>
<sequence>MGLQIIEGLGGSSRCVTLLTFTIHFLHSLFSVVNFLSWVQTPGSRLTHSTQMAYLSLTVVCCLFYFFGASVFYMWAWRFPEPEEVAKRRRVYGVGIHLFFCDLPIFIIETRIVWRVQFPAAIMGFNYVLTCVSLSYSTLRVWFFLMVRLIKFHLPTARSIGANYTTRTSLAARRAMDESDYTGHGGATPPSAAAGHTIFLNRNAGLHSDDRVSATRLYYTPDTDRDRRDVYYGPSPSRYYSSSSDDLSISQRPSQHGCRRSPGANVYSPQSAAPPFRI</sequence>
<protein>
    <submittedName>
        <fullName evidence="3">Uncharacterized protein</fullName>
    </submittedName>
</protein>
<keyword evidence="2" id="KW-0472">Membrane</keyword>
<dbReference type="AlphaFoldDB" id="A0A3Q8IV65"/>
<dbReference type="GeneID" id="13387632"/>
<reference evidence="8" key="6">
    <citation type="submission" date="2019-02" db="EMBL/GenBank/DDBJ databases">
        <title>FDA dAtabase for Regulatory Grade micrObial Sequences (FDA-ARGOS): Supporting development and validation of Infectious Disease Dx tests.</title>
        <authorList>
            <person name="Duncan R."/>
            <person name="Fisher C."/>
            <person name="Tallon L."/>
            <person name="Sadzewicz L."/>
            <person name="Sengamalay N."/>
            <person name="Ott S."/>
            <person name="Godinez A."/>
            <person name="Nagaraj S."/>
            <person name="Vavikolanu K."/>
            <person name="Nadendla S."/>
            <person name="Aluvathingal J."/>
            <person name="Sichtig H."/>
        </authorList>
    </citation>
    <scope>NUCLEOTIDE SEQUENCE [LARGE SCALE GENOMIC DNA]</scope>
    <source>
        <strain evidence="8">FDAARGOS_361</strain>
    </source>
</reference>
<dbReference type="VEuPathDB" id="TriTrypDB:LdCL_350021700"/>
<evidence type="ECO:0000313" key="4">
    <source>
        <dbReference type="EMBL" id="CBZ38072.1"/>
    </source>
</evidence>
<dbReference type="KEGG" id="ldo:LDBPK_351680"/>
<reference evidence="4 6" key="1">
    <citation type="journal article" date="2011" name="Genome Res.">
        <title>Whole genome sequencing of multiple Leishmania donovani clinical isolates provides insights into population structure and mechanisms of drug resistance.</title>
        <authorList>
            <person name="Downing T."/>
            <person name="Imamura H."/>
            <person name="Decuypere S."/>
            <person name="Clark T.G."/>
            <person name="Coombs G.H."/>
            <person name="Cotton J.A."/>
            <person name="Hilley J.D."/>
            <person name="de Doncker S."/>
            <person name="Maes I."/>
            <person name="Mottram J.C."/>
            <person name="Quail M.A."/>
            <person name="Rijal S."/>
            <person name="Sanders M."/>
            <person name="Schonian G."/>
            <person name="Stark O."/>
            <person name="Sundar S."/>
            <person name="Vanaerschot M."/>
            <person name="Hertz-Fowler C."/>
            <person name="Dujardin J.C."/>
            <person name="Berriman M."/>
        </authorList>
    </citation>
    <scope>NUCLEOTIDE SEQUENCE [LARGE SCALE GENOMIC DNA]</scope>
    <source>
        <strain evidence="4 6">BPK282A1</strain>
    </source>
</reference>
<keyword evidence="2" id="KW-0812">Transmembrane</keyword>
<dbReference type="RefSeq" id="XP_003864752.1">
    <property type="nucleotide sequence ID" value="XM_003864704.1"/>
</dbReference>
<feature type="transmembrane region" description="Helical" evidence="2">
    <location>
        <begin position="120"/>
        <end position="145"/>
    </location>
</feature>
<dbReference type="OMA" id="IETRIVW"/>
<feature type="region of interest" description="Disordered" evidence="1">
    <location>
        <begin position="226"/>
        <end position="278"/>
    </location>
</feature>
<evidence type="ECO:0000313" key="8">
    <source>
        <dbReference type="Proteomes" id="UP000318447"/>
    </source>
</evidence>
<dbReference type="EMBL" id="FR799622">
    <property type="protein sequence ID" value="CBZ38072.1"/>
    <property type="molecule type" value="Genomic_DNA"/>
</dbReference>
<dbReference type="VEuPathDB" id="TriTrypDB:LdBPK_351680.1"/>